<evidence type="ECO:0000256" key="3">
    <source>
        <dbReference type="ARBA" id="ARBA00023002"/>
    </source>
</evidence>
<dbReference type="GO" id="GO:0046872">
    <property type="term" value="F:metal ion binding"/>
    <property type="evidence" value="ECO:0007669"/>
    <property type="project" value="UniProtKB-KW"/>
</dbReference>
<reference evidence="8" key="1">
    <citation type="submission" date="2016-10" db="EMBL/GenBank/DDBJ databases">
        <authorList>
            <person name="Varghese N."/>
            <person name="Submissions S."/>
        </authorList>
    </citation>
    <scope>NUCLEOTIDE SEQUENCE [LARGE SCALE GENOMIC DNA]</scope>
    <source>
        <strain evidence="8">DSM 24536</strain>
    </source>
</reference>
<keyword evidence="5" id="KW-0411">Iron-sulfur</keyword>
<feature type="chain" id="PRO_5011580925" evidence="6">
    <location>
        <begin position="32"/>
        <end position="576"/>
    </location>
</feature>
<dbReference type="SUPFAM" id="SSF51905">
    <property type="entry name" value="FAD/NAD(P)-binding domain"/>
    <property type="match status" value="1"/>
</dbReference>
<keyword evidence="6" id="KW-0732">Signal</keyword>
<evidence type="ECO:0000256" key="1">
    <source>
        <dbReference type="ARBA" id="ARBA00022485"/>
    </source>
</evidence>
<dbReference type="RefSeq" id="WP_090707312.1">
    <property type="nucleotide sequence ID" value="NZ_FNHH01000061.1"/>
</dbReference>
<dbReference type="Pfam" id="PF12831">
    <property type="entry name" value="FAD_oxidored"/>
    <property type="match status" value="1"/>
</dbReference>
<gene>
    <name evidence="7" type="ORF">SAMN05421813_1612</name>
</gene>
<keyword evidence="8" id="KW-1185">Reference proteome</keyword>
<keyword evidence="4" id="KW-0408">Iron</keyword>
<dbReference type="PANTHER" id="PTHR43498">
    <property type="entry name" value="FERREDOXIN:COB-COM HETERODISULFIDE REDUCTASE SUBUNIT A"/>
    <property type="match status" value="1"/>
</dbReference>
<dbReference type="EMBL" id="FNHH01000061">
    <property type="protein sequence ID" value="SDN17471.1"/>
    <property type="molecule type" value="Genomic_DNA"/>
</dbReference>
<evidence type="ECO:0000313" key="7">
    <source>
        <dbReference type="EMBL" id="SDN17471.1"/>
    </source>
</evidence>
<dbReference type="InterPro" id="IPR039650">
    <property type="entry name" value="HdrA-like"/>
</dbReference>
<evidence type="ECO:0000256" key="4">
    <source>
        <dbReference type="ARBA" id="ARBA00023004"/>
    </source>
</evidence>
<protein>
    <submittedName>
        <fullName evidence="7">FAD dependent oxidoreductase</fullName>
    </submittedName>
</protein>
<dbReference type="GO" id="GO:0051539">
    <property type="term" value="F:4 iron, 4 sulfur cluster binding"/>
    <property type="evidence" value="ECO:0007669"/>
    <property type="project" value="UniProtKB-KW"/>
</dbReference>
<dbReference type="Proteomes" id="UP000199226">
    <property type="component" value="Unassembled WGS sequence"/>
</dbReference>
<evidence type="ECO:0000256" key="5">
    <source>
        <dbReference type="ARBA" id="ARBA00023014"/>
    </source>
</evidence>
<organism evidence="7 8">
    <name type="scientific">Daejeonella rubra</name>
    <dbReference type="NCBI Taxonomy" id="990371"/>
    <lineage>
        <taxon>Bacteria</taxon>
        <taxon>Pseudomonadati</taxon>
        <taxon>Bacteroidota</taxon>
        <taxon>Sphingobacteriia</taxon>
        <taxon>Sphingobacteriales</taxon>
        <taxon>Sphingobacteriaceae</taxon>
        <taxon>Daejeonella</taxon>
    </lineage>
</organism>
<proteinExistence type="predicted"/>
<evidence type="ECO:0000313" key="8">
    <source>
        <dbReference type="Proteomes" id="UP000199226"/>
    </source>
</evidence>
<dbReference type="InterPro" id="IPR036188">
    <property type="entry name" value="FAD/NAD-bd_sf"/>
</dbReference>
<dbReference type="GO" id="GO:0016491">
    <property type="term" value="F:oxidoreductase activity"/>
    <property type="evidence" value="ECO:0007669"/>
    <property type="project" value="UniProtKB-KW"/>
</dbReference>
<name>A0A1G9Z9I8_9SPHI</name>
<dbReference type="Gene3D" id="3.50.50.60">
    <property type="entry name" value="FAD/NAD(P)-binding domain"/>
    <property type="match status" value="1"/>
</dbReference>
<evidence type="ECO:0000256" key="2">
    <source>
        <dbReference type="ARBA" id="ARBA00022723"/>
    </source>
</evidence>
<dbReference type="PANTHER" id="PTHR43498:SF1">
    <property type="entry name" value="COB--COM HETERODISULFIDE REDUCTASE IRON-SULFUR SUBUNIT A"/>
    <property type="match status" value="1"/>
</dbReference>
<evidence type="ECO:0000256" key="6">
    <source>
        <dbReference type="SAM" id="SignalP"/>
    </source>
</evidence>
<dbReference type="AlphaFoldDB" id="A0A1G9Z9I8"/>
<keyword evidence="1" id="KW-0004">4Fe-4S</keyword>
<dbReference type="OrthoDB" id="668499at2"/>
<keyword evidence="2" id="KW-0479">Metal-binding</keyword>
<accession>A0A1G9Z9I8</accession>
<dbReference type="STRING" id="990371.SAMN05421813_1612"/>
<keyword evidence="3" id="KW-0560">Oxidoreductase</keyword>
<feature type="signal peptide" evidence="6">
    <location>
        <begin position="1"/>
        <end position="31"/>
    </location>
</feature>
<sequence>MFTVSFKLLPSKKFNILLASLLIWANQQVFSQTTQSFDIVVYGGTSAGIISAIQSSRLGKKVILIEQSNRIGGLTTGGLGQTDIGNKQAIGGISREFYQNVKSYYQKPENWNWQKRETYRDGGQTTSAANEDAMWTFEPSAALKIYKDMLSREKNITLVYSQRLNRKTGVKKTAGKISSIQMESGQIYTGKMFIDATYEGDLMAAAGISYTVGRESNAQYGESLNGIQANKMSLTLRKTISMNGAYHNFIEGVDPYIKKGDPKSGLLPFINPGKPGVDGKGDTKIQAYCYRMTLTDHPENRIPFSKPAGYKEQDYELLLRNYEAAEGPVEKMYEYGDPLVPWINSGMPNRKTDTNNQKGFSTDFIGQNYTYPEATYEEREKIAQRHRQYQQGLMWTLAYHPRIPAKVREAVSKWGTCKDEYESKDGWQSQLYIREARRMISEYVMTQKNCEKFEVAQDPIGLGAYGMDSHNIQRYVDVNGYVKNEGNVEAHVASPFPVSYRSIVPKKSEASNLFVPVCLSATHIAFGSIRMEPVFMVLGQSAAIAASMAIDNNYAVQDIPYKELEANLLKNKQVLQ</sequence>